<keyword evidence="1" id="KW-0378">Hydrolase</keyword>
<sequence length="269" mass="29591">MVSVIRRLYRPFPAKSIEEYERLLPRLIEVARGSAKADLDIHNTSFVNVALGEVVEGVSVAVYKGFVVGLVDSRRDSIYIGDETLVIDSRGLFLAPSFIDAHVHIESGMLNIENFSRVVISHGVTTVVADPHEVANVGGARHAHIFALRASKQLLKILVQVPSCVPPTSPSVDNPGAAIGIREIEELFSTRLFHGLGEFMDFPSVVQTSPEALKKLLMRIRALLQSMGTYPQQTRLCLTPMLLHPSPLAMSQPVLERFWRSLGEVCGLC</sequence>
<comment type="caution">
    <text evidence="3">The sequence shown here is derived from an EMBL/GenBank/DDBJ whole genome shotgun (WGS) entry which is preliminary data.</text>
</comment>
<dbReference type="Pfam" id="PF01979">
    <property type="entry name" value="Amidohydro_1"/>
    <property type="match status" value="1"/>
</dbReference>
<dbReference type="InterPro" id="IPR011059">
    <property type="entry name" value="Metal-dep_hydrolase_composite"/>
</dbReference>
<dbReference type="InterPro" id="IPR032466">
    <property type="entry name" value="Metal_Hydrolase"/>
</dbReference>
<protein>
    <submittedName>
        <fullName evidence="3">Adenine deaminase</fullName>
    </submittedName>
</protein>
<gene>
    <name evidence="3" type="ORF">ENM66_04475</name>
</gene>
<name>A0A7J3Z796_9CREN</name>
<reference evidence="3" key="1">
    <citation type="journal article" date="2020" name="mSystems">
        <title>Genome- and Community-Level Interaction Insights into Carbon Utilization and Element Cycling Functions of Hydrothermarchaeota in Hydrothermal Sediment.</title>
        <authorList>
            <person name="Zhou Z."/>
            <person name="Liu Y."/>
            <person name="Xu W."/>
            <person name="Pan J."/>
            <person name="Luo Z.H."/>
            <person name="Li M."/>
        </authorList>
    </citation>
    <scope>NUCLEOTIDE SEQUENCE [LARGE SCALE GENOMIC DNA]</scope>
    <source>
        <strain evidence="3">SpSt-1105</strain>
    </source>
</reference>
<evidence type="ECO:0000313" key="3">
    <source>
        <dbReference type="EMBL" id="HHQ50588.1"/>
    </source>
</evidence>
<dbReference type="GO" id="GO:0000034">
    <property type="term" value="F:adenine deaminase activity"/>
    <property type="evidence" value="ECO:0007669"/>
    <property type="project" value="TreeGrafter"/>
</dbReference>
<dbReference type="SUPFAM" id="SSF51556">
    <property type="entry name" value="Metallo-dependent hydrolases"/>
    <property type="match status" value="1"/>
</dbReference>
<proteinExistence type="predicted"/>
<dbReference type="InterPro" id="IPR006680">
    <property type="entry name" value="Amidohydro-rel"/>
</dbReference>
<evidence type="ECO:0000259" key="2">
    <source>
        <dbReference type="Pfam" id="PF01979"/>
    </source>
</evidence>
<evidence type="ECO:0000256" key="1">
    <source>
        <dbReference type="ARBA" id="ARBA00022801"/>
    </source>
</evidence>
<dbReference type="PANTHER" id="PTHR11113">
    <property type="entry name" value="N-ACETYLGLUCOSAMINE-6-PHOSPHATE DEACETYLASE"/>
    <property type="match status" value="1"/>
</dbReference>
<accession>A0A7J3Z796</accession>
<organism evidence="3">
    <name type="scientific">Ignisphaera aggregans</name>
    <dbReference type="NCBI Taxonomy" id="334771"/>
    <lineage>
        <taxon>Archaea</taxon>
        <taxon>Thermoproteota</taxon>
        <taxon>Thermoprotei</taxon>
        <taxon>Desulfurococcales</taxon>
        <taxon>Desulfurococcaceae</taxon>
        <taxon>Ignisphaera</taxon>
    </lineage>
</organism>
<feature type="domain" description="Amidohydrolase-related" evidence="2">
    <location>
        <begin position="94"/>
        <end position="217"/>
    </location>
</feature>
<dbReference type="PANTHER" id="PTHR11113:SF2">
    <property type="entry name" value="ADENINE DEAMINASE"/>
    <property type="match status" value="1"/>
</dbReference>
<dbReference type="EMBL" id="DRYQ01000064">
    <property type="protein sequence ID" value="HHQ50588.1"/>
    <property type="molecule type" value="Genomic_DNA"/>
</dbReference>
<dbReference type="AlphaFoldDB" id="A0A7J3Z796"/>
<dbReference type="Gene3D" id="3.20.20.140">
    <property type="entry name" value="Metal-dependent hydrolases"/>
    <property type="match status" value="1"/>
</dbReference>
<dbReference type="Gene3D" id="2.30.40.10">
    <property type="entry name" value="Urease, subunit C, domain 1"/>
    <property type="match status" value="1"/>
</dbReference>